<evidence type="ECO:0000256" key="3">
    <source>
        <dbReference type="ARBA" id="ARBA00022448"/>
    </source>
</evidence>
<dbReference type="PANTHER" id="PTHR19241">
    <property type="entry name" value="ATP-BINDING CASSETTE TRANSPORTER"/>
    <property type="match status" value="1"/>
</dbReference>
<dbReference type="InterPro" id="IPR043926">
    <property type="entry name" value="ABCG_dom"/>
</dbReference>
<dbReference type="Proteomes" id="UP000002640">
    <property type="component" value="Unassembled WGS sequence"/>
</dbReference>
<keyword evidence="9" id="KW-0175">Coiled coil</keyword>
<dbReference type="InterPro" id="IPR027417">
    <property type="entry name" value="P-loop_NTPase"/>
</dbReference>
<dbReference type="GeneID" id="20647856"/>
<evidence type="ECO:0000256" key="6">
    <source>
        <dbReference type="ARBA" id="ARBA00022840"/>
    </source>
</evidence>
<feature type="transmembrane region" description="Helical" evidence="11">
    <location>
        <begin position="1167"/>
        <end position="1186"/>
    </location>
</feature>
<feature type="coiled-coil region" evidence="9">
    <location>
        <begin position="1727"/>
        <end position="1761"/>
    </location>
</feature>
<evidence type="ECO:0000256" key="1">
    <source>
        <dbReference type="ARBA" id="ARBA00004141"/>
    </source>
</evidence>
<comment type="subcellular location">
    <subcellularLocation>
        <location evidence="1">Membrane</location>
        <topology evidence="1">Multi-pass membrane protein</topology>
    </subcellularLocation>
</comment>
<evidence type="ECO:0000259" key="12">
    <source>
        <dbReference type="PROSITE" id="PS50035"/>
    </source>
</evidence>
<keyword evidence="3" id="KW-0813">Transport</keyword>
<evidence type="ECO:0000256" key="9">
    <source>
        <dbReference type="SAM" id="Coils"/>
    </source>
</evidence>
<dbReference type="InterPro" id="IPR001736">
    <property type="entry name" value="PLipase_D/transphosphatidylase"/>
</dbReference>
<proteinExistence type="inferred from homology"/>
<dbReference type="SUPFAM" id="SSF56024">
    <property type="entry name" value="Phospholipase D/nuclease"/>
    <property type="match status" value="1"/>
</dbReference>
<evidence type="ECO:0000256" key="4">
    <source>
        <dbReference type="ARBA" id="ARBA00022692"/>
    </source>
</evidence>
<dbReference type="InterPro" id="IPR025202">
    <property type="entry name" value="PLD-like_dom"/>
</dbReference>
<dbReference type="GO" id="GO:0016887">
    <property type="term" value="F:ATP hydrolysis activity"/>
    <property type="evidence" value="ECO:0007669"/>
    <property type="project" value="InterPro"/>
</dbReference>
<evidence type="ECO:0000256" key="10">
    <source>
        <dbReference type="SAM" id="MobiDB-lite"/>
    </source>
</evidence>
<gene>
    <name evidence="14" type="ORF">PHYSODRAFT_340139</name>
</gene>
<dbReference type="GO" id="GO:0140359">
    <property type="term" value="F:ABC-type transporter activity"/>
    <property type="evidence" value="ECO:0007669"/>
    <property type="project" value="InterPro"/>
</dbReference>
<dbReference type="SMR" id="G5A8X4"/>
<dbReference type="Pfam" id="PF13091">
    <property type="entry name" value="PLDc_2"/>
    <property type="match status" value="1"/>
</dbReference>
<dbReference type="InterPro" id="IPR003593">
    <property type="entry name" value="AAA+_ATPase"/>
</dbReference>
<evidence type="ECO:0000256" key="11">
    <source>
        <dbReference type="SAM" id="Phobius"/>
    </source>
</evidence>
<keyword evidence="7 11" id="KW-1133">Transmembrane helix</keyword>
<evidence type="ECO:0000256" key="2">
    <source>
        <dbReference type="ARBA" id="ARBA00006012"/>
    </source>
</evidence>
<evidence type="ECO:0000313" key="15">
    <source>
        <dbReference type="Proteomes" id="UP000002640"/>
    </source>
</evidence>
<evidence type="ECO:0000259" key="13">
    <source>
        <dbReference type="PROSITE" id="PS50893"/>
    </source>
</evidence>
<feature type="domain" description="ABC transporter" evidence="13">
    <location>
        <begin position="712"/>
        <end position="953"/>
    </location>
</feature>
<dbReference type="PROSITE" id="PS50893">
    <property type="entry name" value="ABC_TRANSPORTER_2"/>
    <property type="match status" value="2"/>
</dbReference>
<feature type="transmembrane region" description="Helical" evidence="11">
    <location>
        <begin position="1071"/>
        <end position="1094"/>
    </location>
</feature>
<dbReference type="FunFam" id="3.40.50.300:FF:000528">
    <property type="entry name" value="ABC transporter G family member 31"/>
    <property type="match status" value="1"/>
</dbReference>
<evidence type="ECO:0000256" key="8">
    <source>
        <dbReference type="ARBA" id="ARBA00023136"/>
    </source>
</evidence>
<dbReference type="Pfam" id="PF00005">
    <property type="entry name" value="ABC_tran"/>
    <property type="match status" value="2"/>
</dbReference>
<evidence type="ECO:0000256" key="7">
    <source>
        <dbReference type="ARBA" id="ARBA00022989"/>
    </source>
</evidence>
<name>G5A8X4_PHYSP</name>
<dbReference type="InterPro" id="IPR003439">
    <property type="entry name" value="ABC_transporter-like_ATP-bd"/>
</dbReference>
<feature type="domain" description="ABC transporter" evidence="13">
    <location>
        <begin position="85"/>
        <end position="353"/>
    </location>
</feature>
<keyword evidence="6" id="KW-0067">ATP-binding</keyword>
<dbReference type="GO" id="GO:0016020">
    <property type="term" value="C:membrane"/>
    <property type="evidence" value="ECO:0007669"/>
    <property type="project" value="UniProtKB-SubCell"/>
</dbReference>
<dbReference type="InterPro" id="IPR013525">
    <property type="entry name" value="ABC2_TM"/>
</dbReference>
<dbReference type="SMART" id="SM00382">
    <property type="entry name" value="AAA"/>
    <property type="match status" value="2"/>
</dbReference>
<feature type="transmembrane region" description="Helical" evidence="11">
    <location>
        <begin position="1799"/>
        <end position="1819"/>
    </location>
</feature>
<feature type="transmembrane region" description="Helical" evidence="11">
    <location>
        <begin position="1142"/>
        <end position="1161"/>
    </location>
</feature>
<accession>G5A8X4</accession>
<feature type="region of interest" description="Disordered" evidence="10">
    <location>
        <begin position="1203"/>
        <end position="1232"/>
    </location>
</feature>
<feature type="transmembrane region" description="Helical" evidence="11">
    <location>
        <begin position="545"/>
        <end position="568"/>
    </location>
</feature>
<sequence>MDPDSSGEPSVPVIAYEDGKTLMARGPLVLHEHMASRLERSLGKTLPQMEVRFRDVSISADVVVKDRSNLEAQLPTLPTEMMKTLQSLTANQHTVTKRILRDVSGVLKPGTITLVLGQPGSGKSSLMKLLSGRFPQDKSVSIEGEVKYNGTSAAELRARLPQLVSYVPQRDKHYPELTVRETLEFAHAACGGGGELSERDASHLVNGTPEENAEALKAARAMAKHHPDVVIQQLGLDNCQHTVVGDAMLRGVSGGERKRVTTGEMAFGNKYVQLMDEISTGLDSAATFDIITTQRSLAKKFRKTVAISLLQPSPEVFALFDDVMILNAGCLMYHGPCEQVLAYFESLGFKCPPSRDVADFLLDLGTDKQPSTNKNSRLDTPFLSPRELEEPASPDLVQDMKTHMETQHEFSQSFWASTSLLMKRQLTITKRETTALIGRVMMNTMIALLCSSVYYQFDMTDAQVAMGIMFEAILNLSVGQAAQVPTIMAARDVFYKQRGANFFRTASYVLSNFANQAPPIVLESVIFGSIVYWMCGFVSSFWSFLVFLVVLTLTNFTLAAFFFFLASASPNLNVANPLSSVSIVFFVMFAGYTITKDQIPDYLIWLYWLNPASWGVRALAVNQYINPHFNECVFNGIDYCTKYGMTMGEYSLTTYGVQSEKYWLCPENITLDSETKTKPTDSYFATATPRRSPSVALPVQPAHERAFTPVTVAFKDLRYTVPDPTNPKSTIDLLKSISGYALPGTITAFMGSSGAGKTTLMDVIAGRKTGGKIRGQILLNGHPATDLAIRRSTGYCEQMDIHSQSSTVREALTFSAFLRQGADIPDALKFDSVNECLDLLDLNPIADQIIRGSSVEQMKRLTIGVELAAQPSVLFLDEPTSGLDARSAKLIMDGVRKVADTGRTILCTIHQPSAEVFGVFDSLLLLKRGGETMTNYFESIDGVAKLKEDYNAATWMLEVIGAGVGNDNGSQTDFVEIFKSSEHFKRLQSNLDQEGVTRPSPSLPALEFGDKRTASELTQAKFLLKRFCDLYWRTASFNLTRYAISLGLGLLFGISYAGAEYKSYSGVNSGMGMVYLTVGFIGLVSFNGLIPVVAEERAVFYRSDATEMIYTEKRAADSKTQMKFVVWRFIVMYWPSYSLTRMYLALFLAIVFGLIFVDVDYASYSGLNSGVGVVFVAARFQAMMTFQSASFKKRRTGVAYRFKKASGKKKAPQPQPEAEAETSTLTKPTTAAERKKIIRKLMPQVRAHQPIDFDDFGQHCIPPRDGRTIQKILDRYLQGKLWGQRGGKCVPEHEPVRVHRQIRDYQAKDPEISLRVIAGLLGMLWSTFYSIYLKVKLIPFSMLLFSRDNPDFRDIYLRHLRLATKEIRGSLFALTDPGVIAIFIEKSRTVKVTLLLDWNMVFSTFELPAIRQLMEAGVDIYVPIAKGKTQHQKMIVVDNIMASTGSVNPSIKGLEISLENVTLHFDPGEARPSGQGPWPKTIMMSAIVIYRSIAESAHNLIGSYEADYSRVYRYIVADAVATQEATEEALLMEWLHRRLQKKRKVGLEWLEAEERKASAARQRQQVEHASEGLTEQEDQTTLADPTHVELVKSARRARKNQRARELAQERKEARLRIKCAAQLDEDDNAQCKACKKKGSFRYLTTQKGGANCASCGKKKKPGDGAVIYRDCRPKRNASAKRKRSERDPGMCCSCFKRRCTKKNDDTMSSRCRECLDYKRDVSSKYRQKKLREREESALKLMNEAREANEKRERELNEERNRVLYTEHLALWYFVGMSVMEIPYAIVAVLLFLIPFFPLMGFTGVGAFFSCWLVLSLHVLHQTYMAELVVFLLPNLEVAEIVGVLVTLISYLFSGFSPPASTLPSATVWLYNITPMTYSLAAFSSVVFGECSSGDGLGCAEMTNVPPSLRDGITVKEYLETNVLMKHSEIWRNCEILEDEERGYSANIPGLDKVSNALKSSKVKELQGLLKADESLANAFKKVKLSTMPIGKNDFVEKKMVVKFFSSPNFKAWSKHAATTNPQNPQAAMLTALTNVFGEKNVATMILLGKHTQSSKSVAKKLEAAQFDAWITQEKMPDNVIKDVISVA</sequence>
<dbReference type="InParanoid" id="G5A8X4"/>
<dbReference type="Pfam" id="PF01061">
    <property type="entry name" value="ABC2_membrane"/>
    <property type="match status" value="3"/>
</dbReference>
<feature type="transmembrane region" description="Helical" evidence="11">
    <location>
        <begin position="1312"/>
        <end position="1332"/>
    </location>
</feature>
<organism evidence="14 15">
    <name type="scientific">Phytophthora sojae (strain P6497)</name>
    <name type="common">Soybean stem and root rot agent</name>
    <name type="synonym">Phytophthora megasperma f. sp. glycines</name>
    <dbReference type="NCBI Taxonomy" id="1094619"/>
    <lineage>
        <taxon>Eukaryota</taxon>
        <taxon>Sar</taxon>
        <taxon>Stramenopiles</taxon>
        <taxon>Oomycota</taxon>
        <taxon>Peronosporomycetes</taxon>
        <taxon>Peronosporales</taxon>
        <taxon>Peronosporaceae</taxon>
        <taxon>Phytophthora</taxon>
    </lineage>
</organism>
<feature type="transmembrane region" description="Helical" evidence="11">
    <location>
        <begin position="1831"/>
        <end position="1852"/>
    </location>
</feature>
<reference evidence="14 15" key="1">
    <citation type="journal article" date="2006" name="Science">
        <title>Phytophthora genome sequences uncover evolutionary origins and mechanisms of pathogenesis.</title>
        <authorList>
            <person name="Tyler B.M."/>
            <person name="Tripathy S."/>
            <person name="Zhang X."/>
            <person name="Dehal P."/>
            <person name="Jiang R.H."/>
            <person name="Aerts A."/>
            <person name="Arredondo F.D."/>
            <person name="Baxter L."/>
            <person name="Bensasson D."/>
            <person name="Beynon J.L."/>
            <person name="Chapman J."/>
            <person name="Damasceno C.M."/>
            <person name="Dorrance A.E."/>
            <person name="Dou D."/>
            <person name="Dickerman A.W."/>
            <person name="Dubchak I.L."/>
            <person name="Garbelotto M."/>
            <person name="Gijzen M."/>
            <person name="Gordon S.G."/>
            <person name="Govers F."/>
            <person name="Grunwald N.J."/>
            <person name="Huang W."/>
            <person name="Ivors K.L."/>
            <person name="Jones R.W."/>
            <person name="Kamoun S."/>
            <person name="Krampis K."/>
            <person name="Lamour K.H."/>
            <person name="Lee M.K."/>
            <person name="McDonald W.H."/>
            <person name="Medina M."/>
            <person name="Meijer H.J."/>
            <person name="Nordberg E.K."/>
            <person name="Maclean D.J."/>
            <person name="Ospina-Giraldo M.D."/>
            <person name="Morris P.F."/>
            <person name="Phuntumart V."/>
            <person name="Putnam N.H."/>
            <person name="Rash S."/>
            <person name="Rose J.K."/>
            <person name="Sakihama Y."/>
            <person name="Salamov A.A."/>
            <person name="Savidor A."/>
            <person name="Scheuring C.F."/>
            <person name="Smith B.M."/>
            <person name="Sobral B.W."/>
            <person name="Terry A."/>
            <person name="Torto-Alalibo T.A."/>
            <person name="Win J."/>
            <person name="Xu Z."/>
            <person name="Zhang H."/>
            <person name="Grigoriev I.V."/>
            <person name="Rokhsar D.S."/>
            <person name="Boore J.L."/>
        </authorList>
    </citation>
    <scope>NUCLEOTIDE SEQUENCE [LARGE SCALE GENOMIC DNA]</scope>
    <source>
        <strain evidence="14 15">P6497</strain>
    </source>
</reference>
<comment type="similarity">
    <text evidence="2">Belongs to the ABC transporter superfamily. ABCG family. PDR (TC 3.A.1.205) subfamily.</text>
</comment>
<feature type="region of interest" description="Disordered" evidence="10">
    <location>
        <begin position="1560"/>
        <end position="1581"/>
    </location>
</feature>
<evidence type="ECO:0000313" key="14">
    <source>
        <dbReference type="EMBL" id="EGZ08350.1"/>
    </source>
</evidence>
<dbReference type="Pfam" id="PF19055">
    <property type="entry name" value="ABC2_membrane_7"/>
    <property type="match status" value="1"/>
</dbReference>
<feature type="transmembrane region" description="Helical" evidence="11">
    <location>
        <begin position="1039"/>
        <end position="1059"/>
    </location>
</feature>
<keyword evidence="4 11" id="KW-0812">Transmembrane</keyword>
<dbReference type="FunFam" id="3.40.50.300:FF:000289">
    <property type="entry name" value="ABC transporter G family member 31"/>
    <property type="match status" value="1"/>
</dbReference>
<dbReference type="RefSeq" id="XP_009536522.1">
    <property type="nucleotide sequence ID" value="XM_009538227.1"/>
</dbReference>
<feature type="transmembrane region" description="Helical" evidence="11">
    <location>
        <begin position="574"/>
        <end position="594"/>
    </location>
</feature>
<dbReference type="Gene3D" id="3.40.50.300">
    <property type="entry name" value="P-loop containing nucleotide triphosphate hydrolases"/>
    <property type="match status" value="2"/>
</dbReference>
<dbReference type="SUPFAM" id="SSF52540">
    <property type="entry name" value="P-loop containing nucleoside triphosphate hydrolases"/>
    <property type="match status" value="2"/>
</dbReference>
<evidence type="ECO:0000256" key="5">
    <source>
        <dbReference type="ARBA" id="ARBA00022741"/>
    </source>
</evidence>
<dbReference type="PROSITE" id="PS50035">
    <property type="entry name" value="PLD"/>
    <property type="match status" value="1"/>
</dbReference>
<evidence type="ECO:0008006" key="16">
    <source>
        <dbReference type="Google" id="ProtNLM"/>
    </source>
</evidence>
<dbReference type="Gene3D" id="3.30.870.10">
    <property type="entry name" value="Endonuclease Chain A"/>
    <property type="match status" value="1"/>
</dbReference>
<dbReference type="KEGG" id="psoj:PHYSODRAFT_340139"/>
<keyword evidence="15" id="KW-1185">Reference proteome</keyword>
<keyword evidence="8 11" id="KW-0472">Membrane</keyword>
<dbReference type="CDD" id="cd03232">
    <property type="entry name" value="ABCG_PDR_domain2"/>
    <property type="match status" value="1"/>
</dbReference>
<dbReference type="InterPro" id="IPR034003">
    <property type="entry name" value="ABCG_PDR_2"/>
</dbReference>
<feature type="domain" description="PLD phosphodiesterase" evidence="12">
    <location>
        <begin position="1426"/>
        <end position="1453"/>
    </location>
</feature>
<dbReference type="EMBL" id="JH159161">
    <property type="protein sequence ID" value="EGZ08350.1"/>
    <property type="molecule type" value="Genomic_DNA"/>
</dbReference>
<protein>
    <recommendedName>
        <fullName evidence="16">Pleiotropic drug resistance protein ABC superfamily</fullName>
    </recommendedName>
</protein>
<keyword evidence="5" id="KW-0547">Nucleotide-binding</keyword>
<dbReference type="GO" id="GO:0005524">
    <property type="term" value="F:ATP binding"/>
    <property type="evidence" value="ECO:0007669"/>
    <property type="project" value="UniProtKB-KW"/>
</dbReference>